<evidence type="ECO:0000259" key="3">
    <source>
        <dbReference type="PROSITE" id="PS51186"/>
    </source>
</evidence>
<dbReference type="CDD" id="cd04301">
    <property type="entry name" value="NAT_SF"/>
    <property type="match status" value="1"/>
</dbReference>
<keyword evidence="1" id="KW-0808">Transferase</keyword>
<evidence type="ECO:0000313" key="5">
    <source>
        <dbReference type="Proteomes" id="UP000199634"/>
    </source>
</evidence>
<organism evidence="4 5">
    <name type="scientific">Paenimyroides marinum</name>
    <dbReference type="NCBI Taxonomy" id="1159016"/>
    <lineage>
        <taxon>Bacteria</taxon>
        <taxon>Pseudomonadati</taxon>
        <taxon>Bacteroidota</taxon>
        <taxon>Flavobacteriia</taxon>
        <taxon>Flavobacteriales</taxon>
        <taxon>Flavobacteriaceae</taxon>
        <taxon>Paenimyroides</taxon>
    </lineage>
</organism>
<dbReference type="PROSITE" id="PS51186">
    <property type="entry name" value="GNAT"/>
    <property type="match status" value="1"/>
</dbReference>
<name>A0A1H6JG27_9FLAO</name>
<dbReference type="Pfam" id="PF00583">
    <property type="entry name" value="Acetyltransf_1"/>
    <property type="match status" value="1"/>
</dbReference>
<evidence type="ECO:0000256" key="1">
    <source>
        <dbReference type="ARBA" id="ARBA00022679"/>
    </source>
</evidence>
<dbReference type="InterPro" id="IPR051556">
    <property type="entry name" value="N-term/lysine_N-AcTrnsfr"/>
</dbReference>
<keyword evidence="5" id="KW-1185">Reference proteome</keyword>
<accession>A0A1H6JG27</accession>
<dbReference type="InterPro" id="IPR016181">
    <property type="entry name" value="Acyl_CoA_acyltransferase"/>
</dbReference>
<protein>
    <submittedName>
        <fullName evidence="4">Ribosomal protein S18 acetylase RimI</fullName>
    </submittedName>
</protein>
<dbReference type="AlphaFoldDB" id="A0A1H6JG27"/>
<dbReference type="EMBL" id="FNXE01000003">
    <property type="protein sequence ID" value="SEH58663.1"/>
    <property type="molecule type" value="Genomic_DNA"/>
</dbReference>
<dbReference type="SUPFAM" id="SSF55729">
    <property type="entry name" value="Acyl-CoA N-acyltransferases (Nat)"/>
    <property type="match status" value="1"/>
</dbReference>
<dbReference type="GO" id="GO:0016747">
    <property type="term" value="F:acyltransferase activity, transferring groups other than amino-acyl groups"/>
    <property type="evidence" value="ECO:0007669"/>
    <property type="project" value="InterPro"/>
</dbReference>
<dbReference type="OrthoDB" id="9797178at2"/>
<dbReference type="STRING" id="1159016.SAMN02927937_00325"/>
<keyword evidence="2" id="KW-0012">Acyltransferase</keyword>
<feature type="domain" description="N-acetyltransferase" evidence="3">
    <location>
        <begin position="3"/>
        <end position="151"/>
    </location>
</feature>
<keyword evidence="4" id="KW-0687">Ribonucleoprotein</keyword>
<dbReference type="InterPro" id="IPR000182">
    <property type="entry name" value="GNAT_dom"/>
</dbReference>
<dbReference type="PANTHER" id="PTHR42919:SF8">
    <property type="entry name" value="N-ALPHA-ACETYLTRANSFERASE 50"/>
    <property type="match status" value="1"/>
</dbReference>
<reference evidence="5" key="1">
    <citation type="submission" date="2016-10" db="EMBL/GenBank/DDBJ databases">
        <authorList>
            <person name="Varghese N."/>
            <person name="Submissions S."/>
        </authorList>
    </citation>
    <scope>NUCLEOTIDE SEQUENCE [LARGE SCALE GENOMIC DNA]</scope>
    <source>
        <strain evidence="5">CGMCC 1.10825</strain>
    </source>
</reference>
<keyword evidence="4" id="KW-0689">Ribosomal protein</keyword>
<evidence type="ECO:0000313" key="4">
    <source>
        <dbReference type="EMBL" id="SEH58663.1"/>
    </source>
</evidence>
<dbReference type="RefSeq" id="WP_024568394.1">
    <property type="nucleotide sequence ID" value="NZ_FNXE01000003.1"/>
</dbReference>
<dbReference type="GO" id="GO:0005840">
    <property type="term" value="C:ribosome"/>
    <property type="evidence" value="ECO:0007669"/>
    <property type="project" value="UniProtKB-KW"/>
</dbReference>
<sequence>MNLELQILQSDNIKEFKDLIVIFENVFEMKNFNLPSELHLQKLLNQETFYVVTARANNKVIGGLTVYVLDQYYSDKPLAYIYDLAVLTNYQRKGVGRKLIAFTNQYFKEKGFEEVFVQADEVDNYALDFYRLTNPTEEEKVRHFYYKLTLDSEK</sequence>
<proteinExistence type="predicted"/>
<dbReference type="Gene3D" id="3.40.630.30">
    <property type="match status" value="1"/>
</dbReference>
<dbReference type="PANTHER" id="PTHR42919">
    <property type="entry name" value="N-ALPHA-ACETYLTRANSFERASE"/>
    <property type="match status" value="1"/>
</dbReference>
<dbReference type="Proteomes" id="UP000199634">
    <property type="component" value="Unassembled WGS sequence"/>
</dbReference>
<gene>
    <name evidence="4" type="ORF">SAMN02927937_00325</name>
</gene>
<evidence type="ECO:0000256" key="2">
    <source>
        <dbReference type="ARBA" id="ARBA00023315"/>
    </source>
</evidence>